<feature type="region of interest" description="Disordered" evidence="1">
    <location>
        <begin position="18"/>
        <end position="94"/>
    </location>
</feature>
<sequence>MDGGEQWWVKHCCVRVEGRRSSRSSSAGGRRRESSHAALPPRRTFLSRREQLRAAPSSPSPAEEGEQNASEAPPRVGDDEDGGSRRRFTAVSGNDADEVDRTPLFFRESRPTAFPFFPDLRSWLLAAVSSGKLGSTAANFTYTLRADLTCHHPLYHRDAPDEKAAIEEVRPTLDREKEVSPSWPIEHLRRTTRADRRMGHRSLLYEVVELDLLIGLPYGLSFSAVDHHLHRSEEAEDVAVRSGTTLPIFLKQELRGKARVCCRSLAQCRCLPCALTLPPAPGFLLWHRKAVLPLPAPPVDAMTVLLSSFLASCPEGTRTGDRRSSFDI</sequence>
<organism evidence="2">
    <name type="scientific">Oryza barthii</name>
    <dbReference type="NCBI Taxonomy" id="65489"/>
    <lineage>
        <taxon>Eukaryota</taxon>
        <taxon>Viridiplantae</taxon>
        <taxon>Streptophyta</taxon>
        <taxon>Embryophyta</taxon>
        <taxon>Tracheophyta</taxon>
        <taxon>Spermatophyta</taxon>
        <taxon>Magnoliopsida</taxon>
        <taxon>Liliopsida</taxon>
        <taxon>Poales</taxon>
        <taxon>Poaceae</taxon>
        <taxon>BOP clade</taxon>
        <taxon>Oryzoideae</taxon>
        <taxon>Oryzeae</taxon>
        <taxon>Oryzinae</taxon>
        <taxon>Oryza</taxon>
    </lineage>
</organism>
<evidence type="ECO:0000313" key="2">
    <source>
        <dbReference type="EnsemblPlants" id="OBART09G01710.1"/>
    </source>
</evidence>
<dbReference type="HOGENOM" id="CLU_848300_0_0_1"/>
<reference evidence="2" key="1">
    <citation type="journal article" date="2009" name="Rice">
        <title>De Novo Next Generation Sequencing of Plant Genomes.</title>
        <authorList>
            <person name="Rounsley S."/>
            <person name="Marri P.R."/>
            <person name="Yu Y."/>
            <person name="He R."/>
            <person name="Sisneros N."/>
            <person name="Goicoechea J.L."/>
            <person name="Lee S.J."/>
            <person name="Angelova A."/>
            <person name="Kudrna D."/>
            <person name="Luo M."/>
            <person name="Affourtit J."/>
            <person name="Desany B."/>
            <person name="Knight J."/>
            <person name="Niazi F."/>
            <person name="Egholm M."/>
            <person name="Wing R.A."/>
        </authorList>
    </citation>
    <scope>NUCLEOTIDE SEQUENCE [LARGE SCALE GENOMIC DNA]</scope>
    <source>
        <strain evidence="2">cv. IRGC 105608</strain>
    </source>
</reference>
<name>A0A0D3H3Z4_9ORYZ</name>
<keyword evidence="3" id="KW-1185">Reference proteome</keyword>
<proteinExistence type="predicted"/>
<accession>A0A0D3H3Z4</accession>
<dbReference type="Gramene" id="OBART09G01710.1">
    <property type="protein sequence ID" value="OBART09G01710.1"/>
    <property type="gene ID" value="OBART09G01710"/>
</dbReference>
<protein>
    <submittedName>
        <fullName evidence="2">Uncharacterized protein</fullName>
    </submittedName>
</protein>
<evidence type="ECO:0000256" key="1">
    <source>
        <dbReference type="SAM" id="MobiDB-lite"/>
    </source>
</evidence>
<reference evidence="2" key="2">
    <citation type="submission" date="2015-03" db="UniProtKB">
        <authorList>
            <consortium name="EnsemblPlants"/>
        </authorList>
    </citation>
    <scope>IDENTIFICATION</scope>
</reference>
<dbReference type="EnsemblPlants" id="OBART09G01710.1">
    <property type="protein sequence ID" value="OBART09G01710.1"/>
    <property type="gene ID" value="OBART09G01710"/>
</dbReference>
<dbReference type="AlphaFoldDB" id="A0A0D3H3Z4"/>
<evidence type="ECO:0000313" key="3">
    <source>
        <dbReference type="Proteomes" id="UP000026960"/>
    </source>
</evidence>
<dbReference type="PaxDb" id="65489-OBART09G01710.1"/>
<dbReference type="Proteomes" id="UP000026960">
    <property type="component" value="Chromosome 9"/>
</dbReference>